<dbReference type="RefSeq" id="WP_193930579.1">
    <property type="nucleotide sequence ID" value="NZ_JADEYC010000049.1"/>
</dbReference>
<accession>A0A929BD95</accession>
<gene>
    <name evidence="1" type="ORF">IQ251_19475</name>
</gene>
<dbReference type="EMBL" id="JADEYC010000049">
    <property type="protein sequence ID" value="MBE9376635.1"/>
    <property type="molecule type" value="Genomic_DNA"/>
</dbReference>
<dbReference type="AlphaFoldDB" id="A0A929BD95"/>
<sequence>MISTILLPMPDHRLPGGRLLAAWHDHVPGYQFTAGRFAHFVRHAARSAPPRGRDHQLI</sequence>
<dbReference type="Proteomes" id="UP000598360">
    <property type="component" value="Unassembled WGS sequence"/>
</dbReference>
<organism evidence="1 2">
    <name type="scientific">Saccharopolyspora montiporae</name>
    <dbReference type="NCBI Taxonomy" id="2781240"/>
    <lineage>
        <taxon>Bacteria</taxon>
        <taxon>Bacillati</taxon>
        <taxon>Actinomycetota</taxon>
        <taxon>Actinomycetes</taxon>
        <taxon>Pseudonocardiales</taxon>
        <taxon>Pseudonocardiaceae</taxon>
        <taxon>Saccharopolyspora</taxon>
    </lineage>
</organism>
<name>A0A929BD95_9PSEU</name>
<proteinExistence type="predicted"/>
<evidence type="ECO:0000313" key="2">
    <source>
        <dbReference type="Proteomes" id="UP000598360"/>
    </source>
</evidence>
<keyword evidence="2" id="KW-1185">Reference proteome</keyword>
<reference evidence="1" key="1">
    <citation type="submission" date="2020-10" db="EMBL/GenBank/DDBJ databases">
        <title>Diversity and distribution of actinomycetes associated with coral in the coast of Hainan.</title>
        <authorList>
            <person name="Li F."/>
        </authorList>
    </citation>
    <scope>NUCLEOTIDE SEQUENCE</scope>
    <source>
        <strain evidence="1">HNM0983</strain>
    </source>
</reference>
<comment type="caution">
    <text evidence="1">The sequence shown here is derived from an EMBL/GenBank/DDBJ whole genome shotgun (WGS) entry which is preliminary data.</text>
</comment>
<protein>
    <submittedName>
        <fullName evidence="1">Uncharacterized protein</fullName>
    </submittedName>
</protein>
<evidence type="ECO:0000313" key="1">
    <source>
        <dbReference type="EMBL" id="MBE9376635.1"/>
    </source>
</evidence>